<comment type="similarity">
    <text evidence="6">Belongs to the peptidase S26 family. IMP1 subfamily.</text>
</comment>
<dbReference type="InterPro" id="IPR019533">
    <property type="entry name" value="Peptidase_S26"/>
</dbReference>
<keyword evidence="5" id="KW-0472">Membrane</keyword>
<evidence type="ECO:0000256" key="4">
    <source>
        <dbReference type="ARBA" id="ARBA00023128"/>
    </source>
</evidence>
<organism evidence="11 12">
    <name type="scientific">Aristolochia fimbriata</name>
    <name type="common">White veined hardy Dutchman's pipe vine</name>
    <dbReference type="NCBI Taxonomy" id="158543"/>
    <lineage>
        <taxon>Eukaryota</taxon>
        <taxon>Viridiplantae</taxon>
        <taxon>Streptophyta</taxon>
        <taxon>Embryophyta</taxon>
        <taxon>Tracheophyta</taxon>
        <taxon>Spermatophyta</taxon>
        <taxon>Magnoliopsida</taxon>
        <taxon>Magnoliidae</taxon>
        <taxon>Piperales</taxon>
        <taxon>Aristolochiaceae</taxon>
        <taxon>Aristolochia</taxon>
    </lineage>
</organism>
<dbReference type="Gene3D" id="2.10.109.10">
    <property type="entry name" value="Umud Fragment, subunit A"/>
    <property type="match status" value="1"/>
</dbReference>
<dbReference type="InterPro" id="IPR019758">
    <property type="entry name" value="Pept_S26A_signal_pept_1_CS"/>
</dbReference>
<evidence type="ECO:0000256" key="1">
    <source>
        <dbReference type="ARBA" id="ARBA00004273"/>
    </source>
</evidence>
<dbReference type="GO" id="GO:0042720">
    <property type="term" value="C:mitochondrial inner membrane peptidase complex"/>
    <property type="evidence" value="ECO:0007669"/>
    <property type="project" value="TreeGrafter"/>
</dbReference>
<feature type="domain" description="Peptidase S26" evidence="10">
    <location>
        <begin position="33"/>
        <end position="113"/>
    </location>
</feature>
<sequence>MNALRSFAYRFRSIPHLANAKEAMSKALIFVKFGCFLHITNNYFGTIALVYGPSMLPTLNLTGDIVFVERISTRYGLAGVGDVVLARSPQNPKRLVTKRITAMEGDTVSFSTDPMKDGVSRTVVVPKGHVWIQGDNVLQSNDSRHFGAIPYGLLQGKVVCRIWPLDGFGSLA</sequence>
<dbReference type="AlphaFoldDB" id="A0AAV7DW55"/>
<evidence type="ECO:0000313" key="12">
    <source>
        <dbReference type="Proteomes" id="UP000825729"/>
    </source>
</evidence>
<evidence type="ECO:0000256" key="9">
    <source>
        <dbReference type="PIRSR" id="PIRSR600223-1"/>
    </source>
</evidence>
<keyword evidence="3" id="KW-0378">Hydrolase</keyword>
<dbReference type="Proteomes" id="UP000825729">
    <property type="component" value="Unassembled WGS sequence"/>
</dbReference>
<feature type="domain" description="Peptidase S26" evidence="10">
    <location>
        <begin position="120"/>
        <end position="163"/>
    </location>
</feature>
<dbReference type="InterPro" id="IPR000223">
    <property type="entry name" value="Pept_S26A_signal_pept_1"/>
</dbReference>
<keyword evidence="2" id="KW-0999">Mitochondrion inner membrane</keyword>
<comment type="function">
    <text evidence="7">Catalyzes the removal of transit peptides required for the targeting of proteins from the mitochondrial matrix, across the inner membrane, into the inter-membrane space.</text>
</comment>
<evidence type="ECO:0000256" key="6">
    <source>
        <dbReference type="ARBA" id="ARBA00038445"/>
    </source>
</evidence>
<evidence type="ECO:0000256" key="3">
    <source>
        <dbReference type="ARBA" id="ARBA00022801"/>
    </source>
</evidence>
<dbReference type="FunFam" id="2.10.109.10:FF:000014">
    <property type="entry name" value="Inner membrane protease subunit 1"/>
    <property type="match status" value="1"/>
</dbReference>
<dbReference type="PANTHER" id="PTHR12383">
    <property type="entry name" value="PROTEASE FAMILY S26 MITOCHONDRIAL INNER MEMBRANE PROTEASE-RELATED"/>
    <property type="match status" value="1"/>
</dbReference>
<dbReference type="Pfam" id="PF10502">
    <property type="entry name" value="Peptidase_S26"/>
    <property type="match status" value="2"/>
</dbReference>
<dbReference type="PRINTS" id="PR00727">
    <property type="entry name" value="LEADERPTASE"/>
</dbReference>
<feature type="active site" evidence="9">
    <location>
        <position position="98"/>
    </location>
</feature>
<evidence type="ECO:0000259" key="10">
    <source>
        <dbReference type="Pfam" id="PF10502"/>
    </source>
</evidence>
<accession>A0AAV7DW55</accession>
<evidence type="ECO:0000256" key="8">
    <source>
        <dbReference type="ARBA" id="ARBA00064368"/>
    </source>
</evidence>
<name>A0AAV7DW55_ARIFI</name>
<feature type="active site" evidence="9">
    <location>
        <position position="54"/>
    </location>
</feature>
<keyword evidence="12" id="KW-1185">Reference proteome</keyword>
<evidence type="ECO:0000313" key="11">
    <source>
        <dbReference type="EMBL" id="KAG9439697.1"/>
    </source>
</evidence>
<proteinExistence type="inferred from homology"/>
<dbReference type="PANTHER" id="PTHR12383:SF16">
    <property type="entry name" value="MITOCHONDRIAL INNER MEMBRANE PROTEASE SUBUNIT 1"/>
    <property type="match status" value="1"/>
</dbReference>
<evidence type="ECO:0000256" key="2">
    <source>
        <dbReference type="ARBA" id="ARBA00022792"/>
    </source>
</evidence>
<dbReference type="EMBL" id="JAINDJ010000008">
    <property type="protein sequence ID" value="KAG9439697.1"/>
    <property type="molecule type" value="Genomic_DNA"/>
</dbReference>
<comment type="caution">
    <text evidence="11">The sequence shown here is derived from an EMBL/GenBank/DDBJ whole genome shotgun (WGS) entry which is preliminary data.</text>
</comment>
<reference evidence="11 12" key="1">
    <citation type="submission" date="2021-07" db="EMBL/GenBank/DDBJ databases">
        <title>The Aristolochia fimbriata genome: insights into angiosperm evolution, floral development and chemical biosynthesis.</title>
        <authorList>
            <person name="Jiao Y."/>
        </authorList>
    </citation>
    <scope>NUCLEOTIDE SEQUENCE [LARGE SCALE GENOMIC DNA]</scope>
    <source>
        <strain evidence="11">IBCAS-2021</strain>
        <tissue evidence="11">Leaf</tissue>
    </source>
</reference>
<comment type="subcellular location">
    <subcellularLocation>
        <location evidence="1">Mitochondrion inner membrane</location>
    </subcellularLocation>
</comment>
<dbReference type="InterPro" id="IPR036286">
    <property type="entry name" value="LexA/Signal_pep-like_sf"/>
</dbReference>
<protein>
    <recommendedName>
        <fullName evidence="10">Peptidase S26 domain-containing protein</fullName>
    </recommendedName>
</protein>
<dbReference type="GO" id="GO:0006465">
    <property type="term" value="P:signal peptide processing"/>
    <property type="evidence" value="ECO:0007669"/>
    <property type="project" value="InterPro"/>
</dbReference>
<dbReference type="PROSITE" id="PS00761">
    <property type="entry name" value="SPASE_I_3"/>
    <property type="match status" value="1"/>
</dbReference>
<comment type="subunit">
    <text evidence="8">Heterodimer of 2 subunits, IMP1A/B and IMP12.</text>
</comment>
<dbReference type="SUPFAM" id="SSF51306">
    <property type="entry name" value="LexA/Signal peptidase"/>
    <property type="match status" value="1"/>
</dbReference>
<dbReference type="GO" id="GO:0004252">
    <property type="term" value="F:serine-type endopeptidase activity"/>
    <property type="evidence" value="ECO:0007669"/>
    <property type="project" value="InterPro"/>
</dbReference>
<gene>
    <name evidence="11" type="ORF">H6P81_019862</name>
</gene>
<evidence type="ECO:0000256" key="7">
    <source>
        <dbReference type="ARBA" id="ARBA00054895"/>
    </source>
</evidence>
<dbReference type="GO" id="GO:0006627">
    <property type="term" value="P:protein processing involved in protein targeting to mitochondrion"/>
    <property type="evidence" value="ECO:0007669"/>
    <property type="project" value="TreeGrafter"/>
</dbReference>
<dbReference type="InterPro" id="IPR052064">
    <property type="entry name" value="Mito_IMP1_subunit"/>
</dbReference>
<evidence type="ECO:0000256" key="5">
    <source>
        <dbReference type="ARBA" id="ARBA00023136"/>
    </source>
</evidence>
<dbReference type="CDD" id="cd06530">
    <property type="entry name" value="S26_SPase_I"/>
    <property type="match status" value="1"/>
</dbReference>
<keyword evidence="4" id="KW-0496">Mitochondrion</keyword>